<feature type="domain" description="CAP-associated" evidence="3">
    <location>
        <begin position="162"/>
        <end position="295"/>
    </location>
</feature>
<dbReference type="PATRIC" id="fig|1188261.3.peg.3141"/>
<dbReference type="SUPFAM" id="SSF55383">
    <property type="entry name" value="Copper amine oxidase, domain N"/>
    <property type="match status" value="1"/>
</dbReference>
<evidence type="ECO:0008006" key="6">
    <source>
        <dbReference type="Google" id="ProtNLM"/>
    </source>
</evidence>
<evidence type="ECO:0000259" key="3">
    <source>
        <dbReference type="Pfam" id="PF14504"/>
    </source>
</evidence>
<dbReference type="InterPro" id="IPR012854">
    <property type="entry name" value="Cu_amine_oxidase-like_N"/>
</dbReference>
<dbReference type="PANTHER" id="PTHR31157:SF1">
    <property type="entry name" value="SCP DOMAIN-CONTAINING PROTEIN"/>
    <property type="match status" value="1"/>
</dbReference>
<dbReference type="RefSeq" id="WP_022629210.1">
    <property type="nucleotide sequence ID" value="NZ_ATAE01000041.1"/>
</dbReference>
<dbReference type="InterPro" id="IPR014044">
    <property type="entry name" value="CAP_dom"/>
</dbReference>
<dbReference type="InterPro" id="IPR029410">
    <property type="entry name" value="CAP_assoc"/>
</dbReference>
<evidence type="ECO:0000313" key="4">
    <source>
        <dbReference type="EMBL" id="ERN52038.1"/>
    </source>
</evidence>
<dbReference type="Gene3D" id="3.30.457.10">
    <property type="entry name" value="Copper amine oxidase-like, N-terminal domain"/>
    <property type="match status" value="1"/>
</dbReference>
<keyword evidence="5" id="KW-1185">Reference proteome</keyword>
<protein>
    <recommendedName>
        <fullName evidence="6">Cysteine-rich secretory protein family protein</fullName>
    </recommendedName>
</protein>
<dbReference type="AlphaFoldDB" id="U6SKB8"/>
<dbReference type="SUPFAM" id="SSF55797">
    <property type="entry name" value="PR-1-like"/>
    <property type="match status" value="1"/>
</dbReference>
<accession>U6SKB8</accession>
<reference evidence="4 5" key="1">
    <citation type="journal article" date="2013" name="Genome Announc.">
        <title>Genome Sequence of the Extreme Obligate Alkaliphile Bacillus marmarensis Strain DSM 21297.</title>
        <authorList>
            <person name="Wernick D.G."/>
            <person name="Choi K.Y."/>
            <person name="Tat C.A."/>
            <person name="Lafontaine Rivera J.G."/>
            <person name="Liao J.C."/>
        </authorList>
    </citation>
    <scope>NUCLEOTIDE SEQUENCE [LARGE SCALE GENOMIC DNA]</scope>
    <source>
        <strain evidence="4 5">DSM 21297</strain>
    </source>
</reference>
<dbReference type="Gene3D" id="3.40.33.10">
    <property type="entry name" value="CAP"/>
    <property type="match status" value="1"/>
</dbReference>
<name>U6SKB8_9BACI</name>
<organism evidence="4 5">
    <name type="scientific">Alkalihalophilus marmarensis DSM 21297</name>
    <dbReference type="NCBI Taxonomy" id="1188261"/>
    <lineage>
        <taxon>Bacteria</taxon>
        <taxon>Bacillati</taxon>
        <taxon>Bacillota</taxon>
        <taxon>Bacilli</taxon>
        <taxon>Bacillales</taxon>
        <taxon>Bacillaceae</taxon>
        <taxon>Alkalihalophilus</taxon>
    </lineage>
</organism>
<feature type="domain" description="Copper amine oxidase-like N-terminal" evidence="2">
    <location>
        <begin position="32"/>
        <end position="138"/>
    </location>
</feature>
<dbReference type="InterPro" id="IPR036582">
    <property type="entry name" value="Mao_N_sf"/>
</dbReference>
<dbReference type="Proteomes" id="UP000017170">
    <property type="component" value="Unassembled WGS sequence"/>
</dbReference>
<evidence type="ECO:0000259" key="1">
    <source>
        <dbReference type="Pfam" id="PF00188"/>
    </source>
</evidence>
<gene>
    <name evidence="4" type="ORF">A33I_18265</name>
</gene>
<feature type="domain" description="SCP" evidence="1">
    <location>
        <begin position="314"/>
        <end position="426"/>
    </location>
</feature>
<dbReference type="InterPro" id="IPR035940">
    <property type="entry name" value="CAP_sf"/>
</dbReference>
<dbReference type="PANTHER" id="PTHR31157">
    <property type="entry name" value="SCP DOMAIN-CONTAINING PROTEIN"/>
    <property type="match status" value="1"/>
</dbReference>
<evidence type="ECO:0000313" key="5">
    <source>
        <dbReference type="Proteomes" id="UP000017170"/>
    </source>
</evidence>
<dbReference type="Pfam" id="PF07833">
    <property type="entry name" value="Cu_amine_oxidN1"/>
    <property type="match status" value="1"/>
</dbReference>
<comment type="caution">
    <text evidence="4">The sequence shown here is derived from an EMBL/GenBank/DDBJ whole genome shotgun (WGS) entry which is preliminary data.</text>
</comment>
<dbReference type="CDD" id="cd05379">
    <property type="entry name" value="CAP_bacterial"/>
    <property type="match status" value="1"/>
</dbReference>
<evidence type="ECO:0000259" key="2">
    <source>
        <dbReference type="Pfam" id="PF07833"/>
    </source>
</evidence>
<dbReference type="EMBL" id="ATAE01000041">
    <property type="protein sequence ID" value="ERN52038.1"/>
    <property type="molecule type" value="Genomic_DNA"/>
</dbReference>
<sequence length="430" mass="47894">MRNMVIAVLLMGVILFISIPRFEAYEPINVMMNDYQVDMSAPVQIKDETAMIPMRVIYEELGADVKWDQSSKSVTAAKGNDVITVSIGSHTALLNGSETTLTIAPYAYQQRTYVPLRFVSESLGASVRWDQSANTIYIESHEALTPSAQEFELKVGGIQLADSTETVEQILGTPVEQVASSYSFSWNVYHEGFKQYMQVGLENGSVTALYTNDFSLIGSDNKVPNYTKEQVRSILGSPLSMIRKGDKTYRAGGANQDVFDHKGAYVTVFYDKQRNDQATAIQIVKKEAELEKAGYVGTDPASKISDYERQLFLLTNAVRVREGERALNWNESVSDVARAHSEDMAENKYFNHLNQANESPFDRLDRAGIKYTQAGENLAFSHSDAIYAHEALWNSSGHRSNTLGTIFKQAGVGVAWNGETPYYTINFLNP</sequence>
<dbReference type="Pfam" id="PF14504">
    <property type="entry name" value="CAP_assoc_N"/>
    <property type="match status" value="1"/>
</dbReference>
<proteinExistence type="predicted"/>
<dbReference type="Pfam" id="PF00188">
    <property type="entry name" value="CAP"/>
    <property type="match status" value="1"/>
</dbReference>